<dbReference type="EMBL" id="MG023085">
    <property type="protein sequence ID" value="AWW87144.1"/>
    <property type="molecule type" value="Genomic_DNA"/>
</dbReference>
<dbReference type="EMBL" id="PPVL01000001">
    <property type="protein sequence ID" value="NNI77966.1"/>
    <property type="molecule type" value="Genomic_DNA"/>
</dbReference>
<dbReference type="RefSeq" id="WP_014668260.1">
    <property type="nucleotide sequence ID" value="NZ_CP008918.1"/>
</dbReference>
<sequence>MNTDFLERLEYAVNMEEKNLMLDSNIFTEFPSIEQLNAFIQKEKPTLSLNITVIKPLEHFSEGTSQGMSKIDVIHIEWE</sequence>
<dbReference type="EMBL" id="MG023086">
    <property type="protein sequence ID" value="AWW87192.1"/>
    <property type="molecule type" value="Genomic_DNA"/>
</dbReference>
<dbReference type="AlphaFoldDB" id="A0A2Z4K3Z3"/>
<dbReference type="Proteomes" id="UP000540079">
    <property type="component" value="Unassembled WGS sequence"/>
</dbReference>
<evidence type="ECO:0000313" key="2">
    <source>
        <dbReference type="EMBL" id="AWW87192.1"/>
    </source>
</evidence>
<evidence type="ECO:0000313" key="4">
    <source>
        <dbReference type="Proteomes" id="UP000540079"/>
    </source>
</evidence>
<reference evidence="2" key="1">
    <citation type="submission" date="2017-10" db="EMBL/GenBank/DDBJ databases">
        <title>Pathogenic variability among Pasteurella multocida A isolates from Brazilian pig farms.</title>
        <authorList>
            <person name="Oliveira J.X."/>
            <person name="Mores M.A.Z."/>
            <person name="Rebellato R."/>
            <person name="Kich J.D."/>
            <person name="Cantao M.E."/>
            <person name="Klein C.S."/>
            <person name="Guedes R.M."/>
            <person name="Coldebella A."/>
            <person name="Barcellos D.E.S.N."/>
            <person name="Mores N."/>
        </authorList>
    </citation>
    <scope>NUCLEOTIDE SEQUENCE</scope>
    <source>
        <strain evidence="1">BRMSA 1199</strain>
        <strain evidence="2">BRMSA 1201</strain>
    </source>
</reference>
<reference evidence="3 4" key="2">
    <citation type="journal article" date="2018" name="Front. Microbiol.">
        <title>Genetic and Phylogenetic Characteristics of Pasteurella multocida Isolates From Different Host Species.</title>
        <authorList>
            <person name="Peng Z."/>
            <person name="Liang W."/>
            <person name="Wang F."/>
            <person name="Xu Z."/>
            <person name="Xie Z."/>
            <person name="Lian Z."/>
            <person name="Hua L."/>
            <person name="Zhou R."/>
            <person name="Chen H."/>
            <person name="Wu B."/>
        </authorList>
    </citation>
    <scope>NUCLEOTIDE SEQUENCE [LARGE SCALE GENOMIC DNA]</scope>
    <source>
        <strain evidence="3 4">HNA06</strain>
    </source>
</reference>
<dbReference type="KEGG" id="pmul:DR93_1405"/>
<proteinExistence type="predicted"/>
<evidence type="ECO:0000313" key="1">
    <source>
        <dbReference type="EMBL" id="AWW87144.1"/>
    </source>
</evidence>
<name>A0A2Z4K3Z3_PASMD</name>
<gene>
    <name evidence="3" type="ORF">C2800_00735</name>
</gene>
<organism evidence="2">
    <name type="scientific">Pasteurella multocida</name>
    <dbReference type="NCBI Taxonomy" id="747"/>
    <lineage>
        <taxon>Bacteria</taxon>
        <taxon>Pseudomonadati</taxon>
        <taxon>Pseudomonadota</taxon>
        <taxon>Gammaproteobacteria</taxon>
        <taxon>Pasteurellales</taxon>
        <taxon>Pasteurellaceae</taxon>
        <taxon>Pasteurella</taxon>
    </lineage>
</organism>
<accession>A0A2Z4K3Z3</accession>
<protein>
    <submittedName>
        <fullName evidence="2">Uncharacterized protein</fullName>
    </submittedName>
</protein>
<evidence type="ECO:0000313" key="3">
    <source>
        <dbReference type="EMBL" id="NNI77966.1"/>
    </source>
</evidence>